<accession>A0AAD8Q3U5</accession>
<dbReference type="AlphaFoldDB" id="A0AAD8Q3U5"/>
<sequence>MLYISHLNEGYRRRVTRGWVSLPPNDTIDWAILSTGESVTILRVLMAEAAKGLMREGYE</sequence>
<dbReference type="GeneID" id="85441613"/>
<protein>
    <submittedName>
        <fullName evidence="1">Uncharacterized protein</fullName>
    </submittedName>
</protein>
<gene>
    <name evidence="1" type="ORF">LY79DRAFT_548073</name>
</gene>
<dbReference type="RefSeq" id="XP_060416179.1">
    <property type="nucleotide sequence ID" value="XM_060557373.1"/>
</dbReference>
<evidence type="ECO:0000313" key="2">
    <source>
        <dbReference type="Proteomes" id="UP001230504"/>
    </source>
</evidence>
<organism evidence="1 2">
    <name type="scientific">Colletotrichum navitas</name>
    <dbReference type="NCBI Taxonomy" id="681940"/>
    <lineage>
        <taxon>Eukaryota</taxon>
        <taxon>Fungi</taxon>
        <taxon>Dikarya</taxon>
        <taxon>Ascomycota</taxon>
        <taxon>Pezizomycotina</taxon>
        <taxon>Sordariomycetes</taxon>
        <taxon>Hypocreomycetidae</taxon>
        <taxon>Glomerellales</taxon>
        <taxon>Glomerellaceae</taxon>
        <taxon>Colletotrichum</taxon>
        <taxon>Colletotrichum graminicola species complex</taxon>
    </lineage>
</organism>
<reference evidence="1" key="1">
    <citation type="submission" date="2021-06" db="EMBL/GenBank/DDBJ databases">
        <title>Comparative genomics, transcriptomics and evolutionary studies reveal genomic signatures of adaptation to plant cell wall in hemibiotrophic fungi.</title>
        <authorList>
            <consortium name="DOE Joint Genome Institute"/>
            <person name="Baroncelli R."/>
            <person name="Diaz J.F."/>
            <person name="Benocci T."/>
            <person name="Peng M."/>
            <person name="Battaglia E."/>
            <person name="Haridas S."/>
            <person name="Andreopoulos W."/>
            <person name="Labutti K."/>
            <person name="Pangilinan J."/>
            <person name="Floch G.L."/>
            <person name="Makela M.R."/>
            <person name="Henrissat B."/>
            <person name="Grigoriev I.V."/>
            <person name="Crouch J.A."/>
            <person name="De Vries R.P."/>
            <person name="Sukno S.A."/>
            <person name="Thon M.R."/>
        </authorList>
    </citation>
    <scope>NUCLEOTIDE SEQUENCE</scope>
    <source>
        <strain evidence="1">CBS 125086</strain>
    </source>
</reference>
<evidence type="ECO:0000313" key="1">
    <source>
        <dbReference type="EMBL" id="KAK1595090.1"/>
    </source>
</evidence>
<name>A0AAD8Q3U5_9PEZI</name>
<proteinExistence type="predicted"/>
<keyword evidence="2" id="KW-1185">Reference proteome</keyword>
<dbReference type="Proteomes" id="UP001230504">
    <property type="component" value="Unassembled WGS sequence"/>
</dbReference>
<dbReference type="EMBL" id="JAHLJV010000017">
    <property type="protein sequence ID" value="KAK1595090.1"/>
    <property type="molecule type" value="Genomic_DNA"/>
</dbReference>
<comment type="caution">
    <text evidence="1">The sequence shown here is derived from an EMBL/GenBank/DDBJ whole genome shotgun (WGS) entry which is preliminary data.</text>
</comment>